<reference evidence="1 2" key="1">
    <citation type="journal article" date="2021" name="BMC Genomics">
        <title>Datura genome reveals duplications of psychoactive alkaloid biosynthetic genes and high mutation rate following tissue culture.</title>
        <authorList>
            <person name="Rajewski A."/>
            <person name="Carter-House D."/>
            <person name="Stajich J."/>
            <person name="Litt A."/>
        </authorList>
    </citation>
    <scope>NUCLEOTIDE SEQUENCE [LARGE SCALE GENOMIC DNA]</scope>
    <source>
        <strain evidence="1">AR-01</strain>
    </source>
</reference>
<proteinExistence type="predicted"/>
<dbReference type="EMBL" id="JACEIK010001374">
    <property type="protein sequence ID" value="MCD7468800.1"/>
    <property type="molecule type" value="Genomic_DNA"/>
</dbReference>
<evidence type="ECO:0000313" key="2">
    <source>
        <dbReference type="Proteomes" id="UP000823775"/>
    </source>
</evidence>
<organism evidence="1 2">
    <name type="scientific">Datura stramonium</name>
    <name type="common">Jimsonweed</name>
    <name type="synonym">Common thornapple</name>
    <dbReference type="NCBI Taxonomy" id="4076"/>
    <lineage>
        <taxon>Eukaryota</taxon>
        <taxon>Viridiplantae</taxon>
        <taxon>Streptophyta</taxon>
        <taxon>Embryophyta</taxon>
        <taxon>Tracheophyta</taxon>
        <taxon>Spermatophyta</taxon>
        <taxon>Magnoliopsida</taxon>
        <taxon>eudicotyledons</taxon>
        <taxon>Gunneridae</taxon>
        <taxon>Pentapetalae</taxon>
        <taxon>asterids</taxon>
        <taxon>lamiids</taxon>
        <taxon>Solanales</taxon>
        <taxon>Solanaceae</taxon>
        <taxon>Solanoideae</taxon>
        <taxon>Datureae</taxon>
        <taxon>Datura</taxon>
    </lineage>
</organism>
<sequence>MVDLASGQSPTVVVGQITSLPIKQAITVKEFIPNLSFTNAVKKQSCLPRKPMNLPTIQFKCVTLLHGEPYLKISEAEVEAMDIIQNLQHAVVEIFSYDWPDLEELRAIILTQCSIRGDC</sequence>
<accession>A0ABS8TBI5</accession>
<gene>
    <name evidence="1" type="ORF">HAX54_007289</name>
</gene>
<name>A0ABS8TBI5_DATST</name>
<protein>
    <submittedName>
        <fullName evidence="1">Uncharacterized protein</fullName>
    </submittedName>
</protein>
<dbReference type="Proteomes" id="UP000823775">
    <property type="component" value="Unassembled WGS sequence"/>
</dbReference>
<keyword evidence="2" id="KW-1185">Reference proteome</keyword>
<evidence type="ECO:0000313" key="1">
    <source>
        <dbReference type="EMBL" id="MCD7468800.1"/>
    </source>
</evidence>
<comment type="caution">
    <text evidence="1">The sequence shown here is derived from an EMBL/GenBank/DDBJ whole genome shotgun (WGS) entry which is preliminary data.</text>
</comment>